<dbReference type="FunFam" id="4.10.40.20:FF:000005">
    <property type="entry name" value="Insulin-like growth factor-binding protein 6"/>
    <property type="match status" value="1"/>
</dbReference>
<sequence>MGILEIKMFLYINLLMLLFQEVALSSILTTPSRGCPTCTGKPADVKAATLAPGEPCGIYTLSCAPGLRCKASKEELRPLRALLEGRGVCRNISSNIRSTTAAAQELASTEDPIEAPCRKLLMEVIKSLDSHLIKSPHDIYIPNCEKNGFYKKKQCWSSQSRQRGKCWCVDQNGLPVPKKTKSQGSIIC</sequence>
<dbReference type="GO" id="GO:0031994">
    <property type="term" value="F:insulin-like growth factor I binding"/>
    <property type="evidence" value="ECO:0007669"/>
    <property type="project" value="TreeGrafter"/>
</dbReference>
<dbReference type="GO" id="GO:0031995">
    <property type="term" value="F:insulin-like growth factor II binding"/>
    <property type="evidence" value="ECO:0007669"/>
    <property type="project" value="TreeGrafter"/>
</dbReference>
<evidence type="ECO:0000313" key="9">
    <source>
        <dbReference type="Proteomes" id="UP000265020"/>
    </source>
</evidence>
<dbReference type="STRING" id="28743.ENSCVAP00000000798"/>
<dbReference type="GO" id="GO:0001968">
    <property type="term" value="F:fibronectin binding"/>
    <property type="evidence" value="ECO:0007669"/>
    <property type="project" value="TreeGrafter"/>
</dbReference>
<dbReference type="GO" id="GO:0005615">
    <property type="term" value="C:extracellular space"/>
    <property type="evidence" value="ECO:0007669"/>
    <property type="project" value="TreeGrafter"/>
</dbReference>
<keyword evidence="9" id="KW-1185">Reference proteome</keyword>
<keyword evidence="3 5" id="KW-1015">Disulfide bond</keyword>
<dbReference type="SUPFAM" id="SSF57610">
    <property type="entry name" value="Thyroglobulin type-1 domain"/>
    <property type="match status" value="1"/>
</dbReference>
<evidence type="ECO:0000256" key="1">
    <source>
        <dbReference type="ARBA" id="ARBA00004613"/>
    </source>
</evidence>
<proteinExistence type="predicted"/>
<feature type="signal peptide" evidence="6">
    <location>
        <begin position="1"/>
        <end position="25"/>
    </location>
</feature>
<dbReference type="GeneTree" id="ENSGT00940000160528"/>
<evidence type="ECO:0000256" key="3">
    <source>
        <dbReference type="ARBA" id="ARBA00023157"/>
    </source>
</evidence>
<dbReference type="InterPro" id="IPR000716">
    <property type="entry name" value="Thyroglobulin_1"/>
</dbReference>
<dbReference type="SMART" id="SM00211">
    <property type="entry name" value="TY"/>
    <property type="match status" value="1"/>
</dbReference>
<reference evidence="8" key="1">
    <citation type="submission" date="2025-08" db="UniProtKB">
        <authorList>
            <consortium name="Ensembl"/>
        </authorList>
    </citation>
    <scope>IDENTIFICATION</scope>
</reference>
<feature type="disulfide bond" evidence="5">
    <location>
        <begin position="168"/>
        <end position="188"/>
    </location>
</feature>
<dbReference type="Gene3D" id="4.10.40.20">
    <property type="match status" value="1"/>
</dbReference>
<accession>A0A3Q2C800</accession>
<dbReference type="SMART" id="SM00121">
    <property type="entry name" value="IB"/>
    <property type="match status" value="1"/>
</dbReference>
<dbReference type="PANTHER" id="PTHR11551">
    <property type="entry name" value="INSULIN-LIKE GROWTH FACTOR BINDING PROTEIN"/>
    <property type="match status" value="1"/>
</dbReference>
<reference evidence="8" key="2">
    <citation type="submission" date="2025-09" db="UniProtKB">
        <authorList>
            <consortium name="Ensembl"/>
        </authorList>
    </citation>
    <scope>IDENTIFICATION</scope>
</reference>
<dbReference type="CDD" id="cd00191">
    <property type="entry name" value="TY"/>
    <property type="match status" value="1"/>
</dbReference>
<protein>
    <recommendedName>
        <fullName evidence="7">Thyroglobulin type-1 domain-containing protein</fullName>
    </recommendedName>
</protein>
<keyword evidence="2" id="KW-0964">Secreted</keyword>
<keyword evidence="4" id="KW-0340">Growth factor binding</keyword>
<feature type="chain" id="PRO_5018778432" description="Thyroglobulin type-1 domain-containing protein" evidence="6">
    <location>
        <begin position="26"/>
        <end position="188"/>
    </location>
</feature>
<evidence type="ECO:0000256" key="5">
    <source>
        <dbReference type="PROSITE-ProRule" id="PRU00500"/>
    </source>
</evidence>
<dbReference type="PROSITE" id="PS51162">
    <property type="entry name" value="THYROGLOBULIN_1_2"/>
    <property type="match status" value="1"/>
</dbReference>
<evidence type="ECO:0000259" key="7">
    <source>
        <dbReference type="PROSITE" id="PS51162"/>
    </source>
</evidence>
<comment type="subcellular location">
    <subcellularLocation>
        <location evidence="1">Secreted</location>
    </subcellularLocation>
</comment>
<organism evidence="8 9">
    <name type="scientific">Cyprinodon variegatus</name>
    <name type="common">Sheepshead minnow</name>
    <dbReference type="NCBI Taxonomy" id="28743"/>
    <lineage>
        <taxon>Eukaryota</taxon>
        <taxon>Metazoa</taxon>
        <taxon>Chordata</taxon>
        <taxon>Craniata</taxon>
        <taxon>Vertebrata</taxon>
        <taxon>Euteleostomi</taxon>
        <taxon>Actinopterygii</taxon>
        <taxon>Neopterygii</taxon>
        <taxon>Teleostei</taxon>
        <taxon>Neoteleostei</taxon>
        <taxon>Acanthomorphata</taxon>
        <taxon>Ovalentaria</taxon>
        <taxon>Atherinomorphae</taxon>
        <taxon>Cyprinodontiformes</taxon>
        <taxon>Cyprinodontidae</taxon>
        <taxon>Cyprinodon</taxon>
    </lineage>
</organism>
<evidence type="ECO:0000313" key="8">
    <source>
        <dbReference type="Ensembl" id="ENSCVAP00000000798.1"/>
    </source>
</evidence>
<comment type="caution">
    <text evidence="5">Lacks conserved residue(s) required for the propagation of feature annotation.</text>
</comment>
<dbReference type="InterPro" id="IPR022321">
    <property type="entry name" value="IGFBP_1-6_chordata"/>
</dbReference>
<dbReference type="PROSITE" id="PS00484">
    <property type="entry name" value="THYROGLOBULIN_1_1"/>
    <property type="match status" value="1"/>
</dbReference>
<dbReference type="OMA" id="GKQRGKC"/>
<evidence type="ECO:0000256" key="2">
    <source>
        <dbReference type="ARBA" id="ARBA00022525"/>
    </source>
</evidence>
<dbReference type="Ensembl" id="ENSCVAT00000014462.1">
    <property type="protein sequence ID" value="ENSCVAP00000000798.1"/>
    <property type="gene ID" value="ENSCVAG00000001741.1"/>
</dbReference>
<dbReference type="GO" id="GO:0043567">
    <property type="term" value="P:regulation of insulin-like growth factor receptor signaling pathway"/>
    <property type="evidence" value="ECO:0007669"/>
    <property type="project" value="TreeGrafter"/>
</dbReference>
<dbReference type="Proteomes" id="UP000265020">
    <property type="component" value="Unassembled WGS sequence"/>
</dbReference>
<evidence type="ECO:0000256" key="4">
    <source>
        <dbReference type="ARBA" id="ARBA00023183"/>
    </source>
</evidence>
<keyword evidence="6" id="KW-0732">Signal</keyword>
<dbReference type="PRINTS" id="PR01976">
    <property type="entry name" value="IGFBPFAMILY"/>
</dbReference>
<dbReference type="Pfam" id="PF00086">
    <property type="entry name" value="Thyroglobulin_1"/>
    <property type="match status" value="1"/>
</dbReference>
<evidence type="ECO:0000256" key="6">
    <source>
        <dbReference type="SAM" id="SignalP"/>
    </source>
</evidence>
<dbReference type="InterPro" id="IPR009030">
    <property type="entry name" value="Growth_fac_rcpt_cys_sf"/>
</dbReference>
<name>A0A3Q2C800_CYPVA</name>
<dbReference type="InterPro" id="IPR036857">
    <property type="entry name" value="Thyroglobulin_1_sf"/>
</dbReference>
<dbReference type="AlphaFoldDB" id="A0A3Q2C800"/>
<dbReference type="PANTHER" id="PTHR11551:SF27">
    <property type="entry name" value="INSULIN-LIKE GROWTH FACTOR BINDING PROTEIN 6A PRECURSOR-RELATED"/>
    <property type="match status" value="1"/>
</dbReference>
<dbReference type="Gene3D" id="4.10.800.10">
    <property type="entry name" value="Thyroglobulin type-1"/>
    <property type="match status" value="1"/>
</dbReference>
<dbReference type="InterPro" id="IPR000867">
    <property type="entry name" value="IGFBP-like"/>
</dbReference>
<feature type="domain" description="Thyroglobulin type-1" evidence="7">
    <location>
        <begin position="114"/>
        <end position="188"/>
    </location>
</feature>
<dbReference type="SUPFAM" id="SSF57184">
    <property type="entry name" value="Growth factor receptor domain"/>
    <property type="match status" value="1"/>
</dbReference>